<dbReference type="PATRIC" id="fig|1280950.3.peg.584"/>
<dbReference type="InterPro" id="IPR001647">
    <property type="entry name" value="HTH_TetR"/>
</dbReference>
<sequence length="196" mass="22611">MTDELDNTLDGRRLRGKRSRAQIVEALFDLVRDGEFDPSAMSVAARAGVGLRTVFRHFEDMDSLYREISHKLEAEILPMVMTPFESTNWRGKVEELILRRSHIYEYVMPLKIASDLRRFQSEFLMDDHKRFIIMERAGLQGVLPAVIVEDRILFSALEMLTGFQTWRRLRQDQALSESDATAAIQRSVRALLPPAD</sequence>
<dbReference type="Proteomes" id="UP000025171">
    <property type="component" value="Unassembled WGS sequence"/>
</dbReference>
<dbReference type="RefSeq" id="WP_035613331.1">
    <property type="nucleotide sequence ID" value="NZ_ARYK01000001.1"/>
</dbReference>
<evidence type="ECO:0000256" key="1">
    <source>
        <dbReference type="ARBA" id="ARBA00023125"/>
    </source>
</evidence>
<gene>
    <name evidence="4" type="ORF">HJO_02870</name>
</gene>
<dbReference type="Gene3D" id="1.10.357.10">
    <property type="entry name" value="Tetracycline Repressor, domain 2"/>
    <property type="match status" value="1"/>
</dbReference>
<dbReference type="AlphaFoldDB" id="A0A059FUJ7"/>
<keyword evidence="5" id="KW-1185">Reference proteome</keyword>
<name>A0A059FUJ7_9PROT</name>
<evidence type="ECO:0000313" key="4">
    <source>
        <dbReference type="EMBL" id="KCZ94282.1"/>
    </source>
</evidence>
<dbReference type="PROSITE" id="PS50977">
    <property type="entry name" value="HTH_TETR_2"/>
    <property type="match status" value="1"/>
</dbReference>
<dbReference type="SUPFAM" id="SSF46689">
    <property type="entry name" value="Homeodomain-like"/>
    <property type="match status" value="1"/>
</dbReference>
<proteinExistence type="predicted"/>
<organism evidence="4 5">
    <name type="scientific">Hyphomonas johnsonii MHS-2</name>
    <dbReference type="NCBI Taxonomy" id="1280950"/>
    <lineage>
        <taxon>Bacteria</taxon>
        <taxon>Pseudomonadati</taxon>
        <taxon>Pseudomonadota</taxon>
        <taxon>Alphaproteobacteria</taxon>
        <taxon>Hyphomonadales</taxon>
        <taxon>Hyphomonadaceae</taxon>
        <taxon>Hyphomonas</taxon>
    </lineage>
</organism>
<dbReference type="STRING" id="1280950.HJO_02870"/>
<dbReference type="OrthoDB" id="8911656at2"/>
<comment type="caution">
    <text evidence="4">The sequence shown here is derived from an EMBL/GenBank/DDBJ whole genome shotgun (WGS) entry which is preliminary data.</text>
</comment>
<reference evidence="4 5" key="1">
    <citation type="journal article" date="2014" name="Antonie Van Leeuwenhoek">
        <title>Hyphomonas beringensis sp. nov. and Hyphomonas chukchiensis sp. nov., isolated from surface seawater of the Bering Sea and Chukchi Sea.</title>
        <authorList>
            <person name="Li C."/>
            <person name="Lai Q."/>
            <person name="Li G."/>
            <person name="Dong C."/>
            <person name="Wang J."/>
            <person name="Liao Y."/>
            <person name="Shao Z."/>
        </authorList>
    </citation>
    <scope>NUCLEOTIDE SEQUENCE [LARGE SCALE GENOMIC DNA]</scope>
    <source>
        <strain evidence="4 5">MHS-2</strain>
    </source>
</reference>
<dbReference type="eggNOG" id="COG1309">
    <property type="taxonomic scope" value="Bacteria"/>
</dbReference>
<dbReference type="EMBL" id="ARYK01000001">
    <property type="protein sequence ID" value="KCZ94282.1"/>
    <property type="molecule type" value="Genomic_DNA"/>
</dbReference>
<feature type="domain" description="HTH tetR-type" evidence="3">
    <location>
        <begin position="17"/>
        <end position="76"/>
    </location>
</feature>
<dbReference type="GO" id="GO:0003677">
    <property type="term" value="F:DNA binding"/>
    <property type="evidence" value="ECO:0007669"/>
    <property type="project" value="UniProtKB-UniRule"/>
</dbReference>
<feature type="DNA-binding region" description="H-T-H motif" evidence="2">
    <location>
        <begin position="39"/>
        <end position="58"/>
    </location>
</feature>
<dbReference type="InterPro" id="IPR009057">
    <property type="entry name" value="Homeodomain-like_sf"/>
</dbReference>
<evidence type="ECO:0000259" key="3">
    <source>
        <dbReference type="PROSITE" id="PS50977"/>
    </source>
</evidence>
<protein>
    <submittedName>
        <fullName evidence="4">Transcriptional regulatory protein</fullName>
    </submittedName>
</protein>
<evidence type="ECO:0000313" key="5">
    <source>
        <dbReference type="Proteomes" id="UP000025171"/>
    </source>
</evidence>
<evidence type="ECO:0000256" key="2">
    <source>
        <dbReference type="PROSITE-ProRule" id="PRU00335"/>
    </source>
</evidence>
<keyword evidence="1 2" id="KW-0238">DNA-binding</keyword>
<accession>A0A059FUJ7</accession>